<sequence>MVASDLAKSHDILSQPTNVIFLLYNFTVPTVVKGFPPEHDYRFHSFSPSMDHLKIPPSWEALPKVRLLCAEAPGYRSTNVAFSSFPSSQGFDITSLKDPEFETSKERPEAWVAFLQDWLFFYFLKKTIGSALDIEWSDFQSIDESGTLLVNTENLQSKYLEPWVSLSEPTQISEVQRCLEIASKYTELLEKASDSKQNLRSSLPHEVILSFFVLHSSVHRAFCRRHNLVDFHIYRMRQNPVQRLVPYFVKERLLKNGFCYYDITNLASTEDLLEILYLSSIPRSQKSQDRRHNNCSDDLCRMMQIDERTYVTRHDTQDCRCCHVSAKLTDVKSCLQQGGFPVVGLLANPDPESHHTKLSVRNGLDTQGQSSTSNYVAISHVWADGFGDTTGNSLPSCQIQRLSNLLRKFGPIVNSPLKVPTPTRLPEAYVCSTSEDPCPQIWIDTLCIPRPTPSQVPEVYIDMEECRGLAISRMNDTYAQAGAVLALDTELLEVPYDCPLDEILPRLSVCGWMKRLWTYLEAALSIKKLYIQLKGGALHVWQALEEFQKFHCSMVLGEQIAYKIHREMINLYQHFVGYLQPAVAAAGQEFRWMIQPSNLAKYIHDAHRRTATRPGDWFVCLAIILGLTRQQIRKMNRISVENRWRFLIGCLEAFPKSIIFSPGPKILEDGYRWVCSDFQQTVVDQSILNNDEENRSGPTTRASRTILEPQGAGLRVKATFVAFPPQDDLFSHLRGGRNWVFPTKGCYDPWDRSWWTMTSDAQTGESIDSIGMVYATQGSRWWRKRPFVVLLPSYSSSSTTVIGALVIMDQEMLDNEDEICISDLLPGEISDTNVVDEYDSDATASSVKLCGEPYKCRYVSRVVLELEGQERPEVNLTAEPTTCLAGDVMERFWNIL</sequence>
<protein>
    <recommendedName>
        <fullName evidence="3">Heterokaryon incompatibility domain-containing protein</fullName>
    </recommendedName>
</protein>
<evidence type="ECO:0000313" key="1">
    <source>
        <dbReference type="EMBL" id="RFU30655.1"/>
    </source>
</evidence>
<comment type="caution">
    <text evidence="1">The sequence shown here is derived from an EMBL/GenBank/DDBJ whole genome shotgun (WGS) entry which is preliminary data.</text>
</comment>
<proteinExistence type="predicted"/>
<dbReference type="Proteomes" id="UP000258309">
    <property type="component" value="Unassembled WGS sequence"/>
</dbReference>
<name>A0A3E2HB65_SCYLI</name>
<dbReference type="PANTHER" id="PTHR39596:SF2">
    <property type="entry name" value="HET DOMAIN PROTEIN (AFU_ORTHOLOGUE AFUA_1G17550)-RELATED"/>
    <property type="match status" value="1"/>
</dbReference>
<evidence type="ECO:0000313" key="2">
    <source>
        <dbReference type="Proteomes" id="UP000258309"/>
    </source>
</evidence>
<feature type="non-terminal residue" evidence="1">
    <location>
        <position position="896"/>
    </location>
</feature>
<dbReference type="OrthoDB" id="2426273at2759"/>
<reference evidence="1 2" key="1">
    <citation type="submission" date="2018-05" db="EMBL/GenBank/DDBJ databases">
        <title>Draft genome sequence of Scytalidium lignicola DSM 105466, a ubiquitous saprotrophic fungus.</title>
        <authorList>
            <person name="Buettner E."/>
            <person name="Gebauer A.M."/>
            <person name="Hofrichter M."/>
            <person name="Liers C."/>
            <person name="Kellner H."/>
        </authorList>
    </citation>
    <scope>NUCLEOTIDE SEQUENCE [LARGE SCALE GENOMIC DNA]</scope>
    <source>
        <strain evidence="1 2">DSM 105466</strain>
    </source>
</reference>
<dbReference type="EMBL" id="NCSJ02000095">
    <property type="protein sequence ID" value="RFU30655.1"/>
    <property type="molecule type" value="Genomic_DNA"/>
</dbReference>
<evidence type="ECO:0008006" key="3">
    <source>
        <dbReference type="Google" id="ProtNLM"/>
    </source>
</evidence>
<dbReference type="AlphaFoldDB" id="A0A3E2HB65"/>
<dbReference type="STRING" id="5539.A0A3E2HB65"/>
<gene>
    <name evidence="1" type="ORF">B7463_g5706</name>
</gene>
<keyword evidence="2" id="KW-1185">Reference proteome</keyword>
<accession>A0A3E2HB65</accession>
<organism evidence="1 2">
    <name type="scientific">Scytalidium lignicola</name>
    <name type="common">Hyphomycete</name>
    <dbReference type="NCBI Taxonomy" id="5539"/>
    <lineage>
        <taxon>Eukaryota</taxon>
        <taxon>Fungi</taxon>
        <taxon>Dikarya</taxon>
        <taxon>Ascomycota</taxon>
        <taxon>Pezizomycotina</taxon>
        <taxon>Leotiomycetes</taxon>
        <taxon>Leotiomycetes incertae sedis</taxon>
        <taxon>Scytalidium</taxon>
    </lineage>
</organism>
<feature type="non-terminal residue" evidence="1">
    <location>
        <position position="1"/>
    </location>
</feature>
<dbReference type="PANTHER" id="PTHR39596">
    <property type="match status" value="1"/>
</dbReference>